<comment type="caution">
    <text evidence="2">The sequence shown here is derived from an EMBL/GenBank/DDBJ whole genome shotgun (WGS) entry which is preliminary data.</text>
</comment>
<reference evidence="2" key="1">
    <citation type="submission" date="2020-10" db="EMBL/GenBank/DDBJ databases">
        <title>Unveiling of a novel bifunctional photoreceptor, Dualchrome1, isolated from a cosmopolitan green alga.</title>
        <authorList>
            <person name="Suzuki S."/>
            <person name="Kawachi M."/>
        </authorList>
    </citation>
    <scope>NUCLEOTIDE SEQUENCE</scope>
    <source>
        <strain evidence="2">NIES 2893</strain>
    </source>
</reference>
<evidence type="ECO:0008006" key="4">
    <source>
        <dbReference type="Google" id="ProtNLM"/>
    </source>
</evidence>
<keyword evidence="3" id="KW-1185">Reference proteome</keyword>
<proteinExistence type="predicted"/>
<dbReference type="AlphaFoldDB" id="A0A830H871"/>
<organism evidence="2 3">
    <name type="scientific">Pycnococcus provasolii</name>
    <dbReference type="NCBI Taxonomy" id="41880"/>
    <lineage>
        <taxon>Eukaryota</taxon>
        <taxon>Viridiplantae</taxon>
        <taxon>Chlorophyta</taxon>
        <taxon>Pseudoscourfieldiophyceae</taxon>
        <taxon>Pseudoscourfieldiales</taxon>
        <taxon>Pycnococcaceae</taxon>
        <taxon>Pycnococcus</taxon>
    </lineage>
</organism>
<gene>
    <name evidence="2" type="ORF">PPROV_000128900</name>
</gene>
<evidence type="ECO:0000313" key="2">
    <source>
        <dbReference type="EMBL" id="GHP02533.1"/>
    </source>
</evidence>
<sequence>MSVDAFSANKTDFEVGKFSELTPQQMAELKNGPGFDAFRAVTVNSKIEQLVNAERHKQARKAERRAAKEAKREEAKRRDMAAKGLTQNKLSKKERKALEALAE</sequence>
<evidence type="ECO:0000256" key="1">
    <source>
        <dbReference type="SAM" id="MobiDB-lite"/>
    </source>
</evidence>
<feature type="region of interest" description="Disordered" evidence="1">
    <location>
        <begin position="52"/>
        <end position="103"/>
    </location>
</feature>
<dbReference type="Proteomes" id="UP000660262">
    <property type="component" value="Unassembled WGS sequence"/>
</dbReference>
<accession>A0A830H871</accession>
<name>A0A830H871_9CHLO</name>
<dbReference type="EMBL" id="BNJQ01000003">
    <property type="protein sequence ID" value="GHP02533.1"/>
    <property type="molecule type" value="Genomic_DNA"/>
</dbReference>
<feature type="compositionally biased region" description="Basic and acidic residues" evidence="1">
    <location>
        <begin position="53"/>
        <end position="81"/>
    </location>
</feature>
<protein>
    <recommendedName>
        <fullName evidence="4">Ribosome biogenesis protein NOP53</fullName>
    </recommendedName>
</protein>
<evidence type="ECO:0000313" key="3">
    <source>
        <dbReference type="Proteomes" id="UP000660262"/>
    </source>
</evidence>